<dbReference type="InterPro" id="IPR037232">
    <property type="entry name" value="NADH_quin_OxRdtase_su_C/D-like"/>
</dbReference>
<dbReference type="RefSeq" id="WP_050473200.1">
    <property type="nucleotide sequence ID" value="NZ_CM011124.1"/>
</dbReference>
<keyword evidence="2 3" id="KW-0813">Transport</keyword>
<evidence type="ECO:0000256" key="3">
    <source>
        <dbReference type="HAMAP-Rule" id="MF_01357"/>
    </source>
</evidence>
<dbReference type="AlphaFoldDB" id="A0A0L0IZU4"/>
<evidence type="ECO:0000256" key="2">
    <source>
        <dbReference type="ARBA" id="ARBA00022448"/>
    </source>
</evidence>
<proteinExistence type="inferred from homology"/>
<dbReference type="PATRIC" id="fig|121719.5.peg.4656"/>
<dbReference type="eggNOG" id="COG0852">
    <property type="taxonomic scope" value="Bacteria"/>
</dbReference>
<name>A0A0L0IZU4_9HYPH</name>
<dbReference type="PANTHER" id="PTHR10884:SF14">
    <property type="entry name" value="NADH DEHYDROGENASE [UBIQUINONE] IRON-SULFUR PROTEIN 3, MITOCHONDRIAL"/>
    <property type="match status" value="1"/>
</dbReference>
<dbReference type="GO" id="GO:0005886">
    <property type="term" value="C:plasma membrane"/>
    <property type="evidence" value="ECO:0007669"/>
    <property type="project" value="UniProtKB-SubCell"/>
</dbReference>
<keyword evidence="3 4" id="KW-0520">NAD</keyword>
<sequence>MDETLKELGEHIGLALKDRLLSWQVAYGELTLTVPAQDIIDVVRFLRDDASCKFVNLTDICGVDYPFRDKRFDVVYHFLSPVQNQRIRVKVATDEDTPVPSLTPVFPGAEWFEREAYDMYGILFSGHPDLRRILTDYGFDGHPLRKDFPVTGYVEVRYDDDKKRVVYEPVRLTQEFRNFDFLSPWEGTDYVLPGDEKATTN</sequence>
<evidence type="ECO:0000313" key="6">
    <source>
        <dbReference type="EMBL" id="ALV28633.1"/>
    </source>
</evidence>
<comment type="function">
    <text evidence="3">NDH-1 shuttles electrons from NADH, via FMN and iron-sulfur (Fe-S) centers, to quinones in the respiratory chain. The immediate electron acceptor for the enzyme in this species is believed to be ubiquinone. Couples the redox reaction to proton translocation (for every two electrons transferred, four hydrogen ions are translocated across the cytoplasmic membrane), and thus conserves the redox energy in a proton gradient.</text>
</comment>
<dbReference type="STRING" id="121719.APZ00_17500"/>
<dbReference type="PANTHER" id="PTHR10884">
    <property type="entry name" value="NADH DEHYDROGENASE UBIQUINONE IRON-SULFUR PROTEIN 3"/>
    <property type="match status" value="1"/>
</dbReference>
<dbReference type="EMBL" id="CP013068">
    <property type="protein sequence ID" value="ALV28633.1"/>
    <property type="molecule type" value="Genomic_DNA"/>
</dbReference>
<reference evidence="6 7" key="1">
    <citation type="submission" date="2015-10" db="EMBL/GenBank/DDBJ databases">
        <title>The world's first case of liver abscess caused by Pannonibacter phragmitetus.</title>
        <authorList>
            <person name="Ming D."/>
            <person name="Wang M."/>
            <person name="Zhou Y."/>
            <person name="Jiang T."/>
            <person name="Hu S."/>
        </authorList>
    </citation>
    <scope>NUCLEOTIDE SEQUENCE [LARGE SCALE GENOMIC DNA]</scope>
    <source>
        <strain evidence="6 7">31801</strain>
    </source>
</reference>
<dbReference type="InterPro" id="IPR010218">
    <property type="entry name" value="NADH_DH_suC"/>
</dbReference>
<dbReference type="InterPro" id="IPR001268">
    <property type="entry name" value="NADH_UbQ_OxRdtase_30kDa_su"/>
</dbReference>
<evidence type="ECO:0000256" key="5">
    <source>
        <dbReference type="RuleBase" id="RU003582"/>
    </source>
</evidence>
<dbReference type="NCBIfam" id="TIGR01961">
    <property type="entry name" value="NuoC_fam"/>
    <property type="match status" value="1"/>
</dbReference>
<dbReference type="Pfam" id="PF00329">
    <property type="entry name" value="Complex1_30kDa"/>
    <property type="match status" value="1"/>
</dbReference>
<dbReference type="GO" id="GO:0008137">
    <property type="term" value="F:NADH dehydrogenase (ubiquinone) activity"/>
    <property type="evidence" value="ECO:0007669"/>
    <property type="project" value="InterPro"/>
</dbReference>
<dbReference type="SUPFAM" id="SSF143243">
    <property type="entry name" value="Nqo5-like"/>
    <property type="match status" value="1"/>
</dbReference>
<keyword evidence="3" id="KW-1003">Cell membrane</keyword>
<dbReference type="NCBIfam" id="NF004733">
    <property type="entry name" value="PRK06074.1-5"/>
    <property type="match status" value="1"/>
</dbReference>
<dbReference type="HAMAP" id="MF_01357">
    <property type="entry name" value="NDH1_NuoC"/>
    <property type="match status" value="1"/>
</dbReference>
<dbReference type="GO" id="GO:0050136">
    <property type="term" value="F:NADH dehydrogenase (quinone) (non-electrogenic) activity"/>
    <property type="evidence" value="ECO:0007669"/>
    <property type="project" value="UniProtKB-UniRule"/>
</dbReference>
<keyword evidence="3 4" id="KW-1278">Translocase</keyword>
<comment type="subunit">
    <text evidence="3">NDH-1 is composed of 14 different subunits. Subunits NuoB, C, D, E, F, and G constitute the peripheral sector of the complex.</text>
</comment>
<keyword evidence="3" id="KW-0830">Ubiquinone</keyword>
<dbReference type="NCBIfam" id="NF004730">
    <property type="entry name" value="PRK06074.1-1"/>
    <property type="match status" value="1"/>
</dbReference>
<accession>A0A0L0IZU4</accession>
<comment type="similarity">
    <text evidence="1 3 4">Belongs to the complex I 30 kDa subunit family.</text>
</comment>
<dbReference type="PROSITE" id="PS00542">
    <property type="entry name" value="COMPLEX1_30K"/>
    <property type="match status" value="1"/>
</dbReference>
<evidence type="ECO:0000256" key="1">
    <source>
        <dbReference type="ARBA" id="ARBA00007569"/>
    </source>
</evidence>
<dbReference type="Proteomes" id="UP000064921">
    <property type="component" value="Chromosome"/>
</dbReference>
<organism evidence="6 7">
    <name type="scientific">Pannonibacter phragmitetus</name>
    <dbReference type="NCBI Taxonomy" id="121719"/>
    <lineage>
        <taxon>Bacteria</taxon>
        <taxon>Pseudomonadati</taxon>
        <taxon>Pseudomonadota</taxon>
        <taxon>Alphaproteobacteria</taxon>
        <taxon>Hyphomicrobiales</taxon>
        <taxon>Stappiaceae</taxon>
        <taxon>Pannonibacter</taxon>
    </lineage>
</organism>
<keyword evidence="3 5" id="KW-0874">Quinone</keyword>
<comment type="catalytic activity">
    <reaction evidence="3 5">
        <text>a quinone + NADH + 5 H(+)(in) = a quinol + NAD(+) + 4 H(+)(out)</text>
        <dbReference type="Rhea" id="RHEA:57888"/>
        <dbReference type="ChEBI" id="CHEBI:15378"/>
        <dbReference type="ChEBI" id="CHEBI:24646"/>
        <dbReference type="ChEBI" id="CHEBI:57540"/>
        <dbReference type="ChEBI" id="CHEBI:57945"/>
        <dbReference type="ChEBI" id="CHEBI:132124"/>
    </reaction>
</comment>
<keyword evidence="7" id="KW-1185">Reference proteome</keyword>
<evidence type="ECO:0000256" key="4">
    <source>
        <dbReference type="RuleBase" id="RU003456"/>
    </source>
</evidence>
<dbReference type="GO" id="GO:0048038">
    <property type="term" value="F:quinone binding"/>
    <property type="evidence" value="ECO:0007669"/>
    <property type="project" value="UniProtKB-KW"/>
</dbReference>
<dbReference type="EC" id="7.1.1.-" evidence="3"/>
<comment type="subcellular location">
    <subcellularLocation>
        <location evidence="3">Cell membrane</location>
        <topology evidence="3">Peripheral membrane protein</topology>
        <orientation evidence="3">Cytoplasmic side</orientation>
    </subcellularLocation>
</comment>
<gene>
    <name evidence="3" type="primary">nuoC</name>
    <name evidence="6" type="ORF">APZ00_17500</name>
</gene>
<dbReference type="InterPro" id="IPR020396">
    <property type="entry name" value="NADH_UbQ_OxRdtase_CS"/>
</dbReference>
<keyword evidence="3" id="KW-0472">Membrane</keyword>
<dbReference type="Gene3D" id="3.30.460.80">
    <property type="entry name" value="NADH:ubiquinone oxidoreductase, 30kDa subunit"/>
    <property type="match status" value="1"/>
</dbReference>
<keyword evidence="6" id="KW-0560">Oxidoreductase</keyword>
<dbReference type="KEGG" id="pphr:APZ00_17500"/>
<evidence type="ECO:0000313" key="7">
    <source>
        <dbReference type="Proteomes" id="UP000064921"/>
    </source>
</evidence>
<protein>
    <recommendedName>
        <fullName evidence="3">NADH-quinone oxidoreductase subunit C</fullName>
        <ecNumber evidence="3">7.1.1.-</ecNumber>
    </recommendedName>
    <alternativeName>
        <fullName evidence="3">NADH dehydrogenase I subunit C</fullName>
    </alternativeName>
    <alternativeName>
        <fullName evidence="3">NDH-1 subunit C</fullName>
    </alternativeName>
</protein>